<dbReference type="OrthoDB" id="9809450at2"/>
<evidence type="ECO:0000313" key="5">
    <source>
        <dbReference type="EMBL" id="ADU64223.1"/>
    </source>
</evidence>
<dbReference type="GO" id="GO:0016887">
    <property type="term" value="F:ATP hydrolysis activity"/>
    <property type="evidence" value="ECO:0007669"/>
    <property type="project" value="InterPro"/>
</dbReference>
<dbReference type="InterPro" id="IPR003593">
    <property type="entry name" value="AAA+_ATPase"/>
</dbReference>
<evidence type="ECO:0000313" key="6">
    <source>
        <dbReference type="Proteomes" id="UP000002191"/>
    </source>
</evidence>
<name>E6VRT6_PSEA9</name>
<proteinExistence type="predicted"/>
<dbReference type="InterPro" id="IPR017871">
    <property type="entry name" value="ABC_transporter-like_CS"/>
</dbReference>
<feature type="domain" description="ABC transporter" evidence="4">
    <location>
        <begin position="4"/>
        <end position="235"/>
    </location>
</feature>
<reference evidence="6" key="1">
    <citation type="submission" date="2010-12" db="EMBL/GenBank/DDBJ databases">
        <title>Complete sequence of Desulfovibrio aespoeensis Aspo-2.</title>
        <authorList>
            <consortium name="US DOE Joint Genome Institute"/>
            <person name="Lucas S."/>
            <person name="Copeland A."/>
            <person name="Lapidus A."/>
            <person name="Cheng J.-F."/>
            <person name="Goodwin L."/>
            <person name="Pitluck S."/>
            <person name="Chertkov O."/>
            <person name="Misra M."/>
            <person name="Detter J.C."/>
            <person name="Han C."/>
            <person name="Tapia R."/>
            <person name="Land M."/>
            <person name="Hauser L."/>
            <person name="Kyrpides N."/>
            <person name="Ivanova N."/>
            <person name="Ovchinnikova G."/>
            <person name="Pedersen K."/>
            <person name="Jagevall S."/>
            <person name="Hazen T."/>
            <person name="Woyke T."/>
        </authorList>
    </citation>
    <scope>NUCLEOTIDE SEQUENCE [LARGE SCALE GENOMIC DNA]</scope>
    <source>
        <strain evidence="6">ATCC 700646 / DSM 10631 / Aspo-2</strain>
    </source>
</reference>
<keyword evidence="1" id="KW-0813">Transport</keyword>
<evidence type="ECO:0000259" key="4">
    <source>
        <dbReference type="PROSITE" id="PS50893"/>
    </source>
</evidence>
<dbReference type="PANTHER" id="PTHR42788:SF13">
    <property type="entry name" value="ALIPHATIC SULFONATES IMPORT ATP-BINDING PROTEIN SSUB"/>
    <property type="match status" value="1"/>
</dbReference>
<dbReference type="SUPFAM" id="SSF52540">
    <property type="entry name" value="P-loop containing nucleoside triphosphate hydrolases"/>
    <property type="match status" value="1"/>
</dbReference>
<organism evidence="5 6">
    <name type="scientific">Pseudodesulfovibrio aespoeensis (strain ATCC 700646 / DSM 10631 / Aspo-2)</name>
    <name type="common">Desulfovibrio aespoeensis</name>
    <dbReference type="NCBI Taxonomy" id="643562"/>
    <lineage>
        <taxon>Bacteria</taxon>
        <taxon>Pseudomonadati</taxon>
        <taxon>Thermodesulfobacteriota</taxon>
        <taxon>Desulfovibrionia</taxon>
        <taxon>Desulfovibrionales</taxon>
        <taxon>Desulfovibrionaceae</taxon>
    </lineage>
</organism>
<dbReference type="PROSITE" id="PS50893">
    <property type="entry name" value="ABC_TRANSPORTER_2"/>
    <property type="match status" value="1"/>
</dbReference>
<dbReference type="SMART" id="SM00382">
    <property type="entry name" value="AAA"/>
    <property type="match status" value="1"/>
</dbReference>
<accession>E6VRT6</accession>
<dbReference type="PROSITE" id="PS00211">
    <property type="entry name" value="ABC_TRANSPORTER_1"/>
    <property type="match status" value="1"/>
</dbReference>
<sequence precursor="true">MFSIRSMQIAFIKNNRTSFIMEDVNFDVPQGHFLSIVGPSGCGKTSLLRCMAGLDQPSSGSIRFNNTQITSPSQGVTMVFQDYGNSLFPWKTVLGNVLFGMNRSTATKQQKIATAMGHLASVGLASHSRHHPWELSGGMQQRLAIARALASGAECLLMDEPFASLDAQTRADLEDLLLRIWADGERTVVFVTHDVDEAIYLSDSILVLGGSPTTVQRTVENTLARPRHQLETRANPLFSDLRTTIHGLLVSGTSQCA</sequence>
<dbReference type="InterPro" id="IPR050166">
    <property type="entry name" value="ABC_transporter_ATP-bind"/>
</dbReference>
<evidence type="ECO:0000256" key="3">
    <source>
        <dbReference type="ARBA" id="ARBA00022840"/>
    </source>
</evidence>
<dbReference type="EMBL" id="CP002431">
    <property type="protein sequence ID" value="ADU64223.1"/>
    <property type="molecule type" value="Genomic_DNA"/>
</dbReference>
<dbReference type="CDD" id="cd03293">
    <property type="entry name" value="ABC_NrtD_SsuB_transporters"/>
    <property type="match status" value="1"/>
</dbReference>
<dbReference type="InterPro" id="IPR003439">
    <property type="entry name" value="ABC_transporter-like_ATP-bd"/>
</dbReference>
<keyword evidence="2" id="KW-0547">Nucleotide-binding</keyword>
<dbReference type="Gene3D" id="3.40.50.300">
    <property type="entry name" value="P-loop containing nucleotide triphosphate hydrolases"/>
    <property type="match status" value="1"/>
</dbReference>
<dbReference type="STRING" id="643562.Daes_3234"/>
<dbReference type="InterPro" id="IPR027417">
    <property type="entry name" value="P-loop_NTPase"/>
</dbReference>
<reference evidence="5 6" key="2">
    <citation type="journal article" date="2014" name="Genome Announc.">
        <title>Complete Genome Sequence of the Subsurface, Mesophilic Sulfate-Reducing Bacterium Desulfovibrio aespoeensis Aspo-2.</title>
        <authorList>
            <person name="Pedersen K."/>
            <person name="Bengtsson A."/>
            <person name="Edlund J."/>
            <person name="Rabe L."/>
            <person name="Hazen T."/>
            <person name="Chakraborty R."/>
            <person name="Goodwin L."/>
            <person name="Shapiro N."/>
        </authorList>
    </citation>
    <scope>NUCLEOTIDE SEQUENCE [LARGE SCALE GENOMIC DNA]</scope>
    <source>
        <strain evidence="6">ATCC 700646 / DSM 10631 / Aspo-2</strain>
    </source>
</reference>
<gene>
    <name evidence="5" type="ordered locus">Daes_3234</name>
</gene>
<evidence type="ECO:0000256" key="2">
    <source>
        <dbReference type="ARBA" id="ARBA00022741"/>
    </source>
</evidence>
<keyword evidence="6" id="KW-1185">Reference proteome</keyword>
<dbReference type="Proteomes" id="UP000002191">
    <property type="component" value="Chromosome"/>
</dbReference>
<dbReference type="PANTHER" id="PTHR42788">
    <property type="entry name" value="TAURINE IMPORT ATP-BINDING PROTEIN-RELATED"/>
    <property type="match status" value="1"/>
</dbReference>
<evidence type="ECO:0000256" key="1">
    <source>
        <dbReference type="ARBA" id="ARBA00022448"/>
    </source>
</evidence>
<dbReference type="AlphaFoldDB" id="E6VRT6"/>
<protein>
    <submittedName>
        <fullName evidence="5">ABC transporter related protein</fullName>
    </submittedName>
</protein>
<keyword evidence="3" id="KW-0067">ATP-binding</keyword>
<dbReference type="Pfam" id="PF00005">
    <property type="entry name" value="ABC_tran"/>
    <property type="match status" value="1"/>
</dbReference>
<dbReference type="eggNOG" id="COG1116">
    <property type="taxonomic scope" value="Bacteria"/>
</dbReference>
<dbReference type="HOGENOM" id="CLU_000604_1_22_7"/>
<dbReference type="GO" id="GO:0005524">
    <property type="term" value="F:ATP binding"/>
    <property type="evidence" value="ECO:0007669"/>
    <property type="project" value="UniProtKB-KW"/>
</dbReference>
<dbReference type="KEGG" id="das:Daes_3234"/>